<reference evidence="4" key="1">
    <citation type="journal article" date="2019" name="Int. J. Syst. Evol. Microbiol.">
        <title>The Global Catalogue of Microorganisms (GCM) 10K type strain sequencing project: providing services to taxonomists for standard genome sequencing and annotation.</title>
        <authorList>
            <consortium name="The Broad Institute Genomics Platform"/>
            <consortium name="The Broad Institute Genome Sequencing Center for Infectious Disease"/>
            <person name="Wu L."/>
            <person name="Ma J."/>
        </authorList>
    </citation>
    <scope>NUCLEOTIDE SEQUENCE [LARGE SCALE GENOMIC DNA]</scope>
    <source>
        <strain evidence="4">JCM 11117</strain>
    </source>
</reference>
<gene>
    <name evidence="3" type="ORF">GCM10009559_10880</name>
</gene>
<evidence type="ECO:0000256" key="1">
    <source>
        <dbReference type="ARBA" id="ARBA00006479"/>
    </source>
</evidence>
<evidence type="ECO:0000313" key="3">
    <source>
        <dbReference type="EMBL" id="GAA0925918.1"/>
    </source>
</evidence>
<proteinExistence type="inferred from homology"/>
<dbReference type="EMBL" id="BAAAHP010000030">
    <property type="protein sequence ID" value="GAA0925918.1"/>
    <property type="molecule type" value="Genomic_DNA"/>
</dbReference>
<dbReference type="PANTHER" id="PTHR18964">
    <property type="entry name" value="ROK (REPRESSOR, ORF, KINASE) FAMILY"/>
    <property type="match status" value="1"/>
</dbReference>
<dbReference type="InterPro" id="IPR036388">
    <property type="entry name" value="WH-like_DNA-bd_sf"/>
</dbReference>
<dbReference type="SUPFAM" id="SSF53067">
    <property type="entry name" value="Actin-like ATPase domain"/>
    <property type="match status" value="1"/>
</dbReference>
<dbReference type="Proteomes" id="UP001499967">
    <property type="component" value="Unassembled WGS sequence"/>
</dbReference>
<dbReference type="Pfam" id="PF00480">
    <property type="entry name" value="ROK"/>
    <property type="match status" value="1"/>
</dbReference>
<dbReference type="InterPro" id="IPR049874">
    <property type="entry name" value="ROK_cs"/>
</dbReference>
<sequence length="415" mass="42719">MKGAAPPTIPGYRHPVHSVAEQTPASADWSALDGSHQRVAVEVLRFGPLPRAQLARRLGLSPGSLTRLTRPLVDSGLLVEGGPDSGPKDHPDQVRTGRPSLPLDVGPSPHRFLGVKITGDALFAVVTDLRAQVLAEHTRPLPGTDPDAVVGAVADVARLLRADHPDVAGLGVGIGGFVVERRDVARAPFLRWQERVPLAGLLQGATGLPAVVDNDVRALTAAEHWFGAGREVSSMLVITIGTGVGCGIVVHDLVVEGAHGGGGSIGHRPVLSSVVCEDGHRGCAQGLVSSGAISGAVAQALGRPVGYAEALRLAAEGHPAARRVADDAAGALGVLVADIANLIDPELVILTGDGIGLLDVARPALDAALAENRKAPLGPLRIDVRPFPFTEWARGAAAVAVQEHVLGRSRAVNPA</sequence>
<dbReference type="InterPro" id="IPR036390">
    <property type="entry name" value="WH_DNA-bd_sf"/>
</dbReference>
<feature type="compositionally biased region" description="Basic and acidic residues" evidence="2">
    <location>
        <begin position="86"/>
        <end position="95"/>
    </location>
</feature>
<dbReference type="Gene3D" id="1.10.10.10">
    <property type="entry name" value="Winged helix-like DNA-binding domain superfamily/Winged helix DNA-binding domain"/>
    <property type="match status" value="1"/>
</dbReference>
<dbReference type="InterPro" id="IPR000600">
    <property type="entry name" value="ROK"/>
</dbReference>
<comment type="caution">
    <text evidence="3">The sequence shown here is derived from an EMBL/GenBank/DDBJ whole genome shotgun (WGS) entry which is preliminary data.</text>
</comment>
<evidence type="ECO:0000256" key="2">
    <source>
        <dbReference type="SAM" id="MobiDB-lite"/>
    </source>
</evidence>
<dbReference type="PANTHER" id="PTHR18964:SF149">
    <property type="entry name" value="BIFUNCTIONAL UDP-N-ACETYLGLUCOSAMINE 2-EPIMERASE_N-ACETYLMANNOSAMINE KINASE"/>
    <property type="match status" value="1"/>
</dbReference>
<dbReference type="SUPFAM" id="SSF46785">
    <property type="entry name" value="Winged helix' DNA-binding domain"/>
    <property type="match status" value="1"/>
</dbReference>
<comment type="similarity">
    <text evidence="1">Belongs to the ROK (NagC/XylR) family.</text>
</comment>
<evidence type="ECO:0000313" key="4">
    <source>
        <dbReference type="Proteomes" id="UP001499967"/>
    </source>
</evidence>
<organism evidence="3 4">
    <name type="scientific">Pseudonocardia zijingensis</name>
    <dbReference type="NCBI Taxonomy" id="153376"/>
    <lineage>
        <taxon>Bacteria</taxon>
        <taxon>Bacillati</taxon>
        <taxon>Actinomycetota</taxon>
        <taxon>Actinomycetes</taxon>
        <taxon>Pseudonocardiales</taxon>
        <taxon>Pseudonocardiaceae</taxon>
        <taxon>Pseudonocardia</taxon>
    </lineage>
</organism>
<protein>
    <submittedName>
        <fullName evidence="3">ROK family transcriptional regulator</fullName>
    </submittedName>
</protein>
<dbReference type="PROSITE" id="PS01125">
    <property type="entry name" value="ROK"/>
    <property type="match status" value="1"/>
</dbReference>
<name>A0ABP3ZSY6_9PSEU</name>
<feature type="region of interest" description="Disordered" evidence="2">
    <location>
        <begin position="76"/>
        <end position="105"/>
    </location>
</feature>
<accession>A0ABP3ZSY6</accession>
<dbReference type="Gene3D" id="3.30.420.40">
    <property type="match status" value="2"/>
</dbReference>
<dbReference type="InterPro" id="IPR043129">
    <property type="entry name" value="ATPase_NBD"/>
</dbReference>
<keyword evidence="4" id="KW-1185">Reference proteome</keyword>